<proteinExistence type="predicted"/>
<keyword evidence="3" id="KW-1185">Reference proteome</keyword>
<evidence type="ECO:0000313" key="2">
    <source>
        <dbReference type="EMBL" id="KAK7938782.1"/>
    </source>
</evidence>
<dbReference type="Proteomes" id="UP001460270">
    <property type="component" value="Unassembled WGS sequence"/>
</dbReference>
<keyword evidence="1" id="KW-0812">Transmembrane</keyword>
<evidence type="ECO:0000256" key="1">
    <source>
        <dbReference type="SAM" id="Phobius"/>
    </source>
</evidence>
<evidence type="ECO:0000313" key="3">
    <source>
        <dbReference type="Proteomes" id="UP001460270"/>
    </source>
</evidence>
<dbReference type="EMBL" id="JBBPFD010000002">
    <property type="protein sequence ID" value="KAK7938782.1"/>
    <property type="molecule type" value="Genomic_DNA"/>
</dbReference>
<comment type="caution">
    <text evidence="2">The sequence shown here is derived from an EMBL/GenBank/DDBJ whole genome shotgun (WGS) entry which is preliminary data.</text>
</comment>
<name>A0AAW0Q2R5_9GOBI</name>
<accession>A0AAW0Q2R5</accession>
<organism evidence="2 3">
    <name type="scientific">Mugilogobius chulae</name>
    <name type="common">yellowstripe goby</name>
    <dbReference type="NCBI Taxonomy" id="88201"/>
    <lineage>
        <taxon>Eukaryota</taxon>
        <taxon>Metazoa</taxon>
        <taxon>Chordata</taxon>
        <taxon>Craniata</taxon>
        <taxon>Vertebrata</taxon>
        <taxon>Euteleostomi</taxon>
        <taxon>Actinopterygii</taxon>
        <taxon>Neopterygii</taxon>
        <taxon>Teleostei</taxon>
        <taxon>Neoteleostei</taxon>
        <taxon>Acanthomorphata</taxon>
        <taxon>Gobiaria</taxon>
        <taxon>Gobiiformes</taxon>
        <taxon>Gobioidei</taxon>
        <taxon>Gobiidae</taxon>
        <taxon>Gobionellinae</taxon>
        <taxon>Mugilogobius</taxon>
    </lineage>
</organism>
<gene>
    <name evidence="2" type="ORF">WMY93_002108</name>
</gene>
<reference evidence="3" key="1">
    <citation type="submission" date="2024-04" db="EMBL/GenBank/DDBJ databases">
        <title>Salinicola lusitanus LLJ914,a marine bacterium isolated from the Okinawa Trough.</title>
        <authorList>
            <person name="Li J."/>
        </authorList>
    </citation>
    <scope>NUCLEOTIDE SEQUENCE [LARGE SCALE GENOMIC DNA]</scope>
</reference>
<protein>
    <submittedName>
        <fullName evidence="2">Uncharacterized protein</fullName>
    </submittedName>
</protein>
<keyword evidence="1" id="KW-0472">Membrane</keyword>
<dbReference type="AlphaFoldDB" id="A0AAW0Q2R5"/>
<feature type="transmembrane region" description="Helical" evidence="1">
    <location>
        <begin position="21"/>
        <end position="39"/>
    </location>
</feature>
<sequence length="81" mass="9238">MRERARDCLNPTLLITSNTDGLQELAWGGLIYVLGVFFFKSDGIIPFAHAIWHVFVALAAAVHYYAIWKYLYRSSDSLLET</sequence>
<keyword evidence="1" id="KW-1133">Transmembrane helix</keyword>
<feature type="transmembrane region" description="Helical" evidence="1">
    <location>
        <begin position="45"/>
        <end position="67"/>
    </location>
</feature>